<feature type="domain" description="YCII-related" evidence="2">
    <location>
        <begin position="107"/>
        <end position="198"/>
    </location>
</feature>
<dbReference type="OrthoDB" id="460439at2"/>
<feature type="domain" description="YCII-related" evidence="2">
    <location>
        <begin position="1"/>
        <end position="88"/>
    </location>
</feature>
<evidence type="ECO:0000313" key="4">
    <source>
        <dbReference type="Proteomes" id="UP000309174"/>
    </source>
</evidence>
<organism evidence="3 4">
    <name type="scientific">Actinomadura soli</name>
    <dbReference type="NCBI Taxonomy" id="2508997"/>
    <lineage>
        <taxon>Bacteria</taxon>
        <taxon>Bacillati</taxon>
        <taxon>Actinomycetota</taxon>
        <taxon>Actinomycetes</taxon>
        <taxon>Streptosporangiales</taxon>
        <taxon>Thermomonosporaceae</taxon>
        <taxon>Actinomadura</taxon>
    </lineage>
</organism>
<accession>A0A5C4JJ91</accession>
<evidence type="ECO:0000259" key="2">
    <source>
        <dbReference type="Pfam" id="PF03795"/>
    </source>
</evidence>
<dbReference type="RefSeq" id="WP_138643812.1">
    <property type="nucleotide sequence ID" value="NZ_VCKW01000015.1"/>
</dbReference>
<dbReference type="AlphaFoldDB" id="A0A5C4JJ91"/>
<sequence length="204" mass="23229">MDYFFYCRDRPESAALRSELIEAHWTFMDRYAETMIARGPTLTPDGEQSTGSLHIVGLPDSAAAREFAFDEPNYQAGVYREVLVRRWRNVLGRTMWQFTGAVAGYQRFLILAHAKPETAASRESLDEAHHDYLERGYRDRLIAYGPLFSEDGAEEDGAEWAGTALMVELPDRTAADALMADEPYARNGLYVTVEIHHWEFGGRR</sequence>
<protein>
    <recommendedName>
        <fullName evidence="2">YCII-related domain-containing protein</fullName>
    </recommendedName>
</protein>
<comment type="caution">
    <text evidence="3">The sequence shown here is derived from an EMBL/GenBank/DDBJ whole genome shotgun (WGS) entry which is preliminary data.</text>
</comment>
<reference evidence="3 4" key="1">
    <citation type="submission" date="2019-05" db="EMBL/GenBank/DDBJ databases">
        <title>Draft genome sequence of Actinomadura sp. 14C53.</title>
        <authorList>
            <person name="Saricaoglu S."/>
            <person name="Isik K."/>
        </authorList>
    </citation>
    <scope>NUCLEOTIDE SEQUENCE [LARGE SCALE GENOMIC DNA]</scope>
    <source>
        <strain evidence="3 4">14C53</strain>
    </source>
</reference>
<dbReference type="InterPro" id="IPR051807">
    <property type="entry name" value="Sec-metab_biosynth-assoc"/>
</dbReference>
<dbReference type="EMBL" id="VCKW01000015">
    <property type="protein sequence ID" value="TMR06418.1"/>
    <property type="molecule type" value="Genomic_DNA"/>
</dbReference>
<evidence type="ECO:0000256" key="1">
    <source>
        <dbReference type="ARBA" id="ARBA00007689"/>
    </source>
</evidence>
<dbReference type="InterPro" id="IPR005545">
    <property type="entry name" value="YCII"/>
</dbReference>
<comment type="similarity">
    <text evidence="1">Belongs to the YciI family.</text>
</comment>
<dbReference type="SUPFAM" id="SSF54909">
    <property type="entry name" value="Dimeric alpha+beta barrel"/>
    <property type="match status" value="2"/>
</dbReference>
<dbReference type="PANTHER" id="PTHR33606">
    <property type="entry name" value="PROTEIN YCII"/>
    <property type="match status" value="1"/>
</dbReference>
<proteinExistence type="inferred from homology"/>
<dbReference type="Proteomes" id="UP000309174">
    <property type="component" value="Unassembled WGS sequence"/>
</dbReference>
<dbReference type="InterPro" id="IPR011008">
    <property type="entry name" value="Dimeric_a/b-barrel"/>
</dbReference>
<keyword evidence="4" id="KW-1185">Reference proteome</keyword>
<evidence type="ECO:0000313" key="3">
    <source>
        <dbReference type="EMBL" id="TMR06418.1"/>
    </source>
</evidence>
<name>A0A5C4JJ91_9ACTN</name>
<dbReference type="PANTHER" id="PTHR33606:SF3">
    <property type="entry name" value="PROTEIN YCII"/>
    <property type="match status" value="1"/>
</dbReference>
<dbReference type="Pfam" id="PF03795">
    <property type="entry name" value="YCII"/>
    <property type="match status" value="2"/>
</dbReference>
<gene>
    <name evidence="3" type="ORF">ETD83_04815</name>
</gene>
<dbReference type="Gene3D" id="3.30.70.1060">
    <property type="entry name" value="Dimeric alpha+beta barrel"/>
    <property type="match status" value="2"/>
</dbReference>